<dbReference type="SUPFAM" id="SSF48452">
    <property type="entry name" value="TPR-like"/>
    <property type="match status" value="1"/>
</dbReference>
<proteinExistence type="predicted"/>
<keyword evidence="4" id="KW-1185">Reference proteome</keyword>
<dbReference type="OrthoDB" id="240605at2"/>
<dbReference type="Gene3D" id="1.25.40.10">
    <property type="entry name" value="Tetratricopeptide repeat domain"/>
    <property type="match status" value="2"/>
</dbReference>
<organism evidence="3 4">
    <name type="scientific">Thermogutta terrifontis</name>
    <dbReference type="NCBI Taxonomy" id="1331910"/>
    <lineage>
        <taxon>Bacteria</taxon>
        <taxon>Pseudomonadati</taxon>
        <taxon>Planctomycetota</taxon>
        <taxon>Planctomycetia</taxon>
        <taxon>Pirellulales</taxon>
        <taxon>Thermoguttaceae</taxon>
        <taxon>Thermogutta</taxon>
    </lineage>
</organism>
<feature type="coiled-coil region" evidence="1">
    <location>
        <begin position="156"/>
        <end position="183"/>
    </location>
</feature>
<dbReference type="EMBL" id="CP018477">
    <property type="protein sequence ID" value="ASV74617.1"/>
    <property type="molecule type" value="Genomic_DNA"/>
</dbReference>
<feature type="region of interest" description="Disordered" evidence="2">
    <location>
        <begin position="539"/>
        <end position="558"/>
    </location>
</feature>
<dbReference type="RefSeq" id="WP_095414886.1">
    <property type="nucleotide sequence ID" value="NZ_CP018477.1"/>
</dbReference>
<dbReference type="InterPro" id="IPR011990">
    <property type="entry name" value="TPR-like_helical_dom_sf"/>
</dbReference>
<evidence type="ECO:0000313" key="4">
    <source>
        <dbReference type="Proteomes" id="UP000215086"/>
    </source>
</evidence>
<evidence type="ECO:0000313" key="3">
    <source>
        <dbReference type="EMBL" id="ASV74617.1"/>
    </source>
</evidence>
<name>A0A286RFA0_9BACT</name>
<keyword evidence="1" id="KW-0175">Coiled coil</keyword>
<dbReference type="AlphaFoldDB" id="A0A286RFA0"/>
<evidence type="ECO:0000256" key="1">
    <source>
        <dbReference type="SAM" id="Coils"/>
    </source>
</evidence>
<gene>
    <name evidence="3" type="ORF">THTE_2015</name>
</gene>
<dbReference type="Proteomes" id="UP000215086">
    <property type="component" value="Chromosome"/>
</dbReference>
<sequence>MKRLLAFLVILLELGLVPLEGTADVTEDLRFIQSLRSRRLFRLAEYQCELALQRPGLSTGDKAVLTVQFLETLNEHALYAEVGRRTACWQRAQELTSSFEKDHEETDGSLVVRLSGVKVLVEQGKILREEAELTLLATRSSSSLWDEMMKPSRTVLRKAGEQLKALRDEIARSLRRAQKVTETDGLPLGEQQLLSLEKQAQFWTALAACELARTYPAGSEDYLAMLNDAASNLRGLSELPLDHPLGFPARLYYADVNRLLGQKEAAWKILAGLDDEQLSKDRQQELLAGRLQWATTFEEEQLAKTLFERAMTVEVSLSPPLAFAMLETATWFWKKAGEKGDKSSEEWEVQIKKLVEVLRQSGSTYWTHRGELLVAHAASASASANSTTLDLYVAENAYRAGRWQEAIEAYDRVAQTAKKAGQEDVAFQCSWAAAAIAQQQSLHQEAWQRFNTLAQEFPHQAKASQAAFLALVNLGQLVAKDEKAYLALYERELRAYLDRFPRGKEAYLVRFRLAQLLEYQSRIQEAVGMYLDTLEQLPADQGGETSGSSQQGDSTSDLLQETKREEVLEKVFLGLDRCLSVLCAGTRQDFSAEARQVAQRLHAWSIVGNGDRTDQRYRLMAEERAIRLMLWECGDPVFAEKILLTRFPDPDHFWKEFRTLSNDVSSTSGWITLWLEVMAQLGREREAQYWCEQLRHLEFDVRWEWASGVTEKLSQAKPNRAQAIARWVVAAVPDFVQQYATHPQDWKVQAGLKYARLLVMANLHEDSLGWMRRLAQEFPEHGEIQENLALLLAYSDDVLLRNESLQKFQEIARRTPEGSPRWFRAKYMTAWLLHNLGRTRDAWEMLSLLETLHPDLGGEPLRGKILSLKDECQRHSPQDR</sequence>
<feature type="compositionally biased region" description="Low complexity" evidence="2">
    <location>
        <begin position="541"/>
        <end position="558"/>
    </location>
</feature>
<evidence type="ECO:0000256" key="2">
    <source>
        <dbReference type="SAM" id="MobiDB-lite"/>
    </source>
</evidence>
<dbReference type="KEGG" id="ttf:THTE_2015"/>
<reference evidence="3 4" key="1">
    <citation type="journal article" name="Front. Microbiol.">
        <title>Sugar Metabolism of the First Thermophilic Planctomycete Thermogutta terrifontis: Comparative Genomic and Transcriptomic Approaches.</title>
        <authorList>
            <person name="Elcheninov A.G."/>
            <person name="Menzel P."/>
            <person name="Gudbergsdottir S.R."/>
            <person name="Slesarev A.I."/>
            <person name="Kadnikov V.V."/>
            <person name="Krogh A."/>
            <person name="Bonch-Osmolovskaya E.A."/>
            <person name="Peng X."/>
            <person name="Kublanov I.V."/>
        </authorList>
    </citation>
    <scope>NUCLEOTIDE SEQUENCE [LARGE SCALE GENOMIC DNA]</scope>
    <source>
        <strain evidence="3 4">R1</strain>
    </source>
</reference>
<protein>
    <recommendedName>
        <fullName evidence="5">Tetratricopeptide repeat protein</fullName>
    </recommendedName>
</protein>
<accession>A0A286RFA0</accession>
<evidence type="ECO:0008006" key="5">
    <source>
        <dbReference type="Google" id="ProtNLM"/>
    </source>
</evidence>